<evidence type="ECO:0000256" key="2">
    <source>
        <dbReference type="ARBA" id="ARBA00022801"/>
    </source>
</evidence>
<dbReference type="PANTHER" id="PTHR43309:SF3">
    <property type="entry name" value="5-OXOPROLINASE SUBUNIT C"/>
    <property type="match status" value="1"/>
</dbReference>
<gene>
    <name evidence="5" type="ORF">GCM10023200_32580</name>
</gene>
<keyword evidence="3" id="KW-0067">ATP-binding</keyword>
<proteinExistence type="predicted"/>
<dbReference type="EMBL" id="BAABHO010000025">
    <property type="protein sequence ID" value="GAA4794137.1"/>
    <property type="molecule type" value="Genomic_DNA"/>
</dbReference>
<dbReference type="Pfam" id="PF02626">
    <property type="entry name" value="CT_A_B"/>
    <property type="match status" value="1"/>
</dbReference>
<dbReference type="RefSeq" id="WP_345416962.1">
    <property type="nucleotide sequence ID" value="NZ_BAABHO010000025.1"/>
</dbReference>
<dbReference type="InterPro" id="IPR029000">
    <property type="entry name" value="Cyclophilin-like_dom_sf"/>
</dbReference>
<dbReference type="InterPro" id="IPR003778">
    <property type="entry name" value="CT_A_B"/>
</dbReference>
<dbReference type="InterPro" id="IPR052708">
    <property type="entry name" value="PxpC"/>
</dbReference>
<accession>A0ABP9BEG1</accession>
<keyword evidence="6" id="KW-1185">Reference proteome</keyword>
<keyword evidence="1" id="KW-0547">Nucleotide-binding</keyword>
<dbReference type="NCBIfam" id="TIGR00724">
    <property type="entry name" value="urea_amlyse_rel"/>
    <property type="match status" value="1"/>
</dbReference>
<dbReference type="SMART" id="SM00797">
    <property type="entry name" value="AHS2"/>
    <property type="match status" value="1"/>
</dbReference>
<evidence type="ECO:0000259" key="4">
    <source>
        <dbReference type="SMART" id="SM00797"/>
    </source>
</evidence>
<evidence type="ECO:0000256" key="3">
    <source>
        <dbReference type="ARBA" id="ARBA00022840"/>
    </source>
</evidence>
<dbReference type="PANTHER" id="PTHR43309">
    <property type="entry name" value="5-OXOPROLINASE SUBUNIT C"/>
    <property type="match status" value="1"/>
</dbReference>
<sequence>MTIRVQDPGLETTVQDTGRLGYYSIGFPPSGALDSFAYHVGNALVGNEPGAAALEAVYLGPTLEFTVDTVIAVTGADIPAFVDGAEIPLWESVAVSAGSVLSFGQLRAGARPYVAVAGGIDVPLYYGSRSTYTLVGIGGFEGRALRAGDELPLGDAARDPRAGRRVDDADIPSHPSTAEVHLLVGLHSYRLTEDSLARFTDTEWKVTPDANRVGYRFRGAELEFVPREQPFGAGSDPANVTDCGYPVGSVQVPGGVEPIVLLQDAVTGGGYATLGTVVSVDRDRLAQTKTGDRTRFVPVDLDGALAVRRDRLGALDRIRSALSS</sequence>
<feature type="domain" description="Carboxyltransferase" evidence="4">
    <location>
        <begin position="24"/>
        <end position="312"/>
    </location>
</feature>
<evidence type="ECO:0000313" key="5">
    <source>
        <dbReference type="EMBL" id="GAA4794137.1"/>
    </source>
</evidence>
<comment type="caution">
    <text evidence="5">The sequence shown here is derived from an EMBL/GenBank/DDBJ whole genome shotgun (WGS) entry which is preliminary data.</text>
</comment>
<protein>
    <submittedName>
        <fullName evidence="5">Biotin-dependent carboxyltransferase family protein</fullName>
    </submittedName>
</protein>
<dbReference type="SUPFAM" id="SSF50891">
    <property type="entry name" value="Cyclophilin-like"/>
    <property type="match status" value="1"/>
</dbReference>
<keyword evidence="2" id="KW-0378">Hydrolase</keyword>
<dbReference type="Gene3D" id="2.40.100.10">
    <property type="entry name" value="Cyclophilin-like"/>
    <property type="match status" value="1"/>
</dbReference>
<evidence type="ECO:0000313" key="6">
    <source>
        <dbReference type="Proteomes" id="UP001500928"/>
    </source>
</evidence>
<dbReference type="Proteomes" id="UP001500928">
    <property type="component" value="Unassembled WGS sequence"/>
</dbReference>
<reference evidence="6" key="1">
    <citation type="journal article" date="2019" name="Int. J. Syst. Evol. Microbiol.">
        <title>The Global Catalogue of Microorganisms (GCM) 10K type strain sequencing project: providing services to taxonomists for standard genome sequencing and annotation.</title>
        <authorList>
            <consortium name="The Broad Institute Genomics Platform"/>
            <consortium name="The Broad Institute Genome Sequencing Center for Infectious Disease"/>
            <person name="Wu L."/>
            <person name="Ma J."/>
        </authorList>
    </citation>
    <scope>NUCLEOTIDE SEQUENCE [LARGE SCALE GENOMIC DNA]</scope>
    <source>
        <strain evidence="6">JCM 17979</strain>
    </source>
</reference>
<organism evidence="5 6">
    <name type="scientific">Actinomycetospora chlora</name>
    <dbReference type="NCBI Taxonomy" id="663608"/>
    <lineage>
        <taxon>Bacteria</taxon>
        <taxon>Bacillati</taxon>
        <taxon>Actinomycetota</taxon>
        <taxon>Actinomycetes</taxon>
        <taxon>Pseudonocardiales</taxon>
        <taxon>Pseudonocardiaceae</taxon>
        <taxon>Actinomycetospora</taxon>
    </lineage>
</organism>
<evidence type="ECO:0000256" key="1">
    <source>
        <dbReference type="ARBA" id="ARBA00022741"/>
    </source>
</evidence>
<name>A0ABP9BEG1_9PSEU</name>